<feature type="transmembrane region" description="Helical" evidence="1">
    <location>
        <begin position="12"/>
        <end position="32"/>
    </location>
</feature>
<accession>A0A367CER5</accession>
<gene>
    <name evidence="2" type="ORF">EA71_01882</name>
</gene>
<reference evidence="2 3" key="1">
    <citation type="submission" date="2015-06" db="EMBL/GenBank/DDBJ databases">
        <title>The Genome Sequence of Enterococcus durans 4EA1.</title>
        <authorList>
            <consortium name="The Broad Institute Genomics Platform"/>
            <consortium name="The Broad Institute Genome Sequencing Center for Infectious Disease"/>
            <person name="Earl A.M."/>
            <person name="Van Tyne D."/>
            <person name="Lebreton F."/>
            <person name="Saavedra J.T."/>
            <person name="Gilmore M.S."/>
            <person name="Manson Mcguire A."/>
            <person name="Clock S."/>
            <person name="Crupain M."/>
            <person name="Rangan U."/>
            <person name="Young S."/>
            <person name="Abouelleil A."/>
            <person name="Cao P."/>
            <person name="Chapman S.B."/>
            <person name="Griggs A."/>
            <person name="Priest M."/>
            <person name="Shea T."/>
            <person name="Wortman J."/>
            <person name="Nusbaum C."/>
            <person name="Birren B."/>
        </authorList>
    </citation>
    <scope>NUCLEOTIDE SEQUENCE [LARGE SCALE GENOMIC DNA]</scope>
    <source>
        <strain evidence="2 3">4EA1</strain>
    </source>
</reference>
<keyword evidence="1" id="KW-1133">Transmembrane helix</keyword>
<sequence length="58" mass="6584">MKSIEKKAIIRILIITIVGCIIVLSVPLSMNYYGWKGLLLPMTLLTLLTLTDNLLRIR</sequence>
<evidence type="ECO:0000313" key="2">
    <source>
        <dbReference type="EMBL" id="RCA11127.1"/>
    </source>
</evidence>
<evidence type="ECO:0000256" key="1">
    <source>
        <dbReference type="SAM" id="Phobius"/>
    </source>
</evidence>
<dbReference type="EMBL" id="LEPB01000004">
    <property type="protein sequence ID" value="RCA11127.1"/>
    <property type="molecule type" value="Genomic_DNA"/>
</dbReference>
<proteinExistence type="predicted"/>
<comment type="caution">
    <text evidence="2">The sequence shown here is derived from an EMBL/GenBank/DDBJ whole genome shotgun (WGS) entry which is preliminary data.</text>
</comment>
<name>A0A367CER5_9ENTE</name>
<dbReference type="AlphaFoldDB" id="A0A367CER5"/>
<evidence type="ECO:0000313" key="3">
    <source>
        <dbReference type="Proteomes" id="UP000252797"/>
    </source>
</evidence>
<keyword evidence="1" id="KW-0812">Transmembrane</keyword>
<organism evidence="2 3">
    <name type="scientific">Enterococcus durans</name>
    <dbReference type="NCBI Taxonomy" id="53345"/>
    <lineage>
        <taxon>Bacteria</taxon>
        <taxon>Bacillati</taxon>
        <taxon>Bacillota</taxon>
        <taxon>Bacilli</taxon>
        <taxon>Lactobacillales</taxon>
        <taxon>Enterococcaceae</taxon>
        <taxon>Enterococcus</taxon>
    </lineage>
</organism>
<keyword evidence="1" id="KW-0472">Membrane</keyword>
<protein>
    <submittedName>
        <fullName evidence="2">Uncharacterized protein</fullName>
    </submittedName>
</protein>
<dbReference type="Proteomes" id="UP000252797">
    <property type="component" value="Unassembled WGS sequence"/>
</dbReference>